<reference evidence="1 2" key="1">
    <citation type="journal article" date="2018" name="Front. Plant Sci.">
        <title>Red Clover (Trifolium pratense) and Zigzag Clover (T. medium) - A Picture of Genomic Similarities and Differences.</title>
        <authorList>
            <person name="Dluhosova J."/>
            <person name="Istvanek J."/>
            <person name="Nedelnik J."/>
            <person name="Repkova J."/>
        </authorList>
    </citation>
    <scope>NUCLEOTIDE SEQUENCE [LARGE SCALE GENOMIC DNA]</scope>
    <source>
        <strain evidence="2">cv. 10/8</strain>
        <tissue evidence="1">Leaf</tissue>
    </source>
</reference>
<keyword evidence="2" id="KW-1185">Reference proteome</keyword>
<evidence type="ECO:0000313" key="1">
    <source>
        <dbReference type="EMBL" id="MCH91147.1"/>
    </source>
</evidence>
<dbReference type="AlphaFoldDB" id="A0A392MUH4"/>
<accession>A0A392MUH4</accession>
<protein>
    <submittedName>
        <fullName evidence="1">Uncharacterized protein</fullName>
    </submittedName>
</protein>
<dbReference type="Proteomes" id="UP000265520">
    <property type="component" value="Unassembled WGS sequence"/>
</dbReference>
<dbReference type="EMBL" id="LXQA010019807">
    <property type="protein sequence ID" value="MCH91147.1"/>
    <property type="molecule type" value="Genomic_DNA"/>
</dbReference>
<name>A0A392MUH4_9FABA</name>
<gene>
    <name evidence="1" type="ORF">A2U01_0012072</name>
</gene>
<feature type="non-terminal residue" evidence="1">
    <location>
        <position position="162"/>
    </location>
</feature>
<organism evidence="1 2">
    <name type="scientific">Trifolium medium</name>
    <dbReference type="NCBI Taxonomy" id="97028"/>
    <lineage>
        <taxon>Eukaryota</taxon>
        <taxon>Viridiplantae</taxon>
        <taxon>Streptophyta</taxon>
        <taxon>Embryophyta</taxon>
        <taxon>Tracheophyta</taxon>
        <taxon>Spermatophyta</taxon>
        <taxon>Magnoliopsida</taxon>
        <taxon>eudicotyledons</taxon>
        <taxon>Gunneridae</taxon>
        <taxon>Pentapetalae</taxon>
        <taxon>rosids</taxon>
        <taxon>fabids</taxon>
        <taxon>Fabales</taxon>
        <taxon>Fabaceae</taxon>
        <taxon>Papilionoideae</taxon>
        <taxon>50 kb inversion clade</taxon>
        <taxon>NPAAA clade</taxon>
        <taxon>Hologalegina</taxon>
        <taxon>IRL clade</taxon>
        <taxon>Trifolieae</taxon>
        <taxon>Trifolium</taxon>
    </lineage>
</organism>
<comment type="caution">
    <text evidence="1">The sequence shown here is derived from an EMBL/GenBank/DDBJ whole genome shotgun (WGS) entry which is preliminary data.</text>
</comment>
<proteinExistence type="predicted"/>
<evidence type="ECO:0000313" key="2">
    <source>
        <dbReference type="Proteomes" id="UP000265520"/>
    </source>
</evidence>
<sequence>MTWSIHIPSERRFSHLTVNLRLCRASSPMAGQTHWAKGTRPVHNPPSIRPRMGCSALKRSELAKPPLLSCLFAYLLMTSLATHHFSRLMITEIYVNPPNFAINRTLRVAALVATLKDLLQEDFSYVVEDLGAVEPFFEAIEGLQGLSTHLSPDQRALLEQTK</sequence>